<evidence type="ECO:0000256" key="1">
    <source>
        <dbReference type="ARBA" id="ARBA00004123"/>
    </source>
</evidence>
<evidence type="ECO:0000256" key="4">
    <source>
        <dbReference type="ARBA" id="ARBA00023015"/>
    </source>
</evidence>
<evidence type="ECO:0000256" key="6">
    <source>
        <dbReference type="ARBA" id="ARBA00023242"/>
    </source>
</evidence>
<evidence type="ECO:0000256" key="3">
    <source>
        <dbReference type="ARBA" id="ARBA00022853"/>
    </source>
</evidence>
<feature type="region of interest" description="Disordered" evidence="9">
    <location>
        <begin position="618"/>
        <end position="637"/>
    </location>
</feature>
<dbReference type="GO" id="GO:0006368">
    <property type="term" value="P:transcription elongation by RNA polymerase II"/>
    <property type="evidence" value="ECO:0007669"/>
    <property type="project" value="TreeGrafter"/>
</dbReference>
<dbReference type="GO" id="GO:0003682">
    <property type="term" value="F:chromatin binding"/>
    <property type="evidence" value="ECO:0007669"/>
    <property type="project" value="InterPro"/>
</dbReference>
<dbReference type="InterPro" id="IPR009071">
    <property type="entry name" value="HMG_box_dom"/>
</dbReference>
<dbReference type="Gene3D" id="3.30.160.60">
    <property type="entry name" value="Classic Zinc Finger"/>
    <property type="match status" value="1"/>
</dbReference>
<dbReference type="Gene3D" id="1.10.30.10">
    <property type="entry name" value="High mobility group box domain"/>
    <property type="match status" value="1"/>
</dbReference>
<dbReference type="EMBL" id="OB793902">
    <property type="protein sequence ID" value="CAD7428924.1"/>
    <property type="molecule type" value="Genomic_DNA"/>
</dbReference>
<evidence type="ECO:0000259" key="10">
    <source>
        <dbReference type="PROSITE" id="PS50118"/>
    </source>
</evidence>
<feature type="DNA-binding region" description="HMG box" evidence="7">
    <location>
        <begin position="267"/>
        <end position="335"/>
    </location>
</feature>
<dbReference type="GO" id="GO:0016514">
    <property type="term" value="C:SWI/SNF complex"/>
    <property type="evidence" value="ECO:0007669"/>
    <property type="project" value="TreeGrafter"/>
</dbReference>
<dbReference type="SUPFAM" id="SSF47095">
    <property type="entry name" value="HMG-box"/>
    <property type="match status" value="1"/>
</dbReference>
<keyword evidence="3" id="KW-0156">Chromatin regulator</keyword>
<dbReference type="InterPro" id="IPR036910">
    <property type="entry name" value="HMG_box_dom_sf"/>
</dbReference>
<evidence type="ECO:0000259" key="11">
    <source>
        <dbReference type="PROSITE" id="PS51038"/>
    </source>
</evidence>
<evidence type="ECO:0000256" key="9">
    <source>
        <dbReference type="SAM" id="MobiDB-lite"/>
    </source>
</evidence>
<evidence type="ECO:0000256" key="8">
    <source>
        <dbReference type="SAM" id="Coils"/>
    </source>
</evidence>
<dbReference type="InterPro" id="IPR013087">
    <property type="entry name" value="Znf_C2H2_type"/>
</dbReference>
<feature type="coiled-coil region" evidence="8">
    <location>
        <begin position="20"/>
        <end position="47"/>
    </location>
</feature>
<feature type="compositionally biased region" description="Polar residues" evidence="9">
    <location>
        <begin position="624"/>
        <end position="634"/>
    </location>
</feature>
<evidence type="ECO:0000256" key="5">
    <source>
        <dbReference type="ARBA" id="ARBA00023163"/>
    </source>
</evidence>
<dbReference type="AlphaFoldDB" id="A0A7R9E8C0"/>
<dbReference type="Pfam" id="PF01426">
    <property type="entry name" value="BAH"/>
    <property type="match status" value="1"/>
</dbReference>
<dbReference type="Gene3D" id="2.30.30.490">
    <property type="match status" value="1"/>
</dbReference>
<evidence type="ECO:0000256" key="2">
    <source>
        <dbReference type="ARBA" id="ARBA00022737"/>
    </source>
</evidence>
<keyword evidence="2" id="KW-0677">Repeat</keyword>
<feature type="domain" description="HMG box" evidence="10">
    <location>
        <begin position="267"/>
        <end position="335"/>
    </location>
</feature>
<dbReference type="SMART" id="SM00355">
    <property type="entry name" value="ZnF_C2H2"/>
    <property type="match status" value="2"/>
</dbReference>
<dbReference type="SMART" id="SM00439">
    <property type="entry name" value="BAH"/>
    <property type="match status" value="1"/>
</dbReference>
<dbReference type="GO" id="GO:0016586">
    <property type="term" value="C:RSC-type complex"/>
    <property type="evidence" value="ECO:0007669"/>
    <property type="project" value="InterPro"/>
</dbReference>
<dbReference type="CDD" id="cd04717">
    <property type="entry name" value="BAH_polybromo"/>
    <property type="match status" value="1"/>
</dbReference>
<dbReference type="GO" id="GO:0003677">
    <property type="term" value="F:DNA binding"/>
    <property type="evidence" value="ECO:0007669"/>
    <property type="project" value="UniProtKB-UniRule"/>
</dbReference>
<name>A0A7R9E8C0_9NEOP</name>
<sequence>MTQNLKLLERDEVIEPKRIMSVFRERIEKHKEEIAELEEREKFLEKEKPNVEIFYPQGVEGHTYYEQYNAPACLIRSGDCVYVKNGSGRQLIAQVDTIWTTKVGVCYFRGPWLVTPPEIPHAPTRLFYKQEVFLSLLEDTHAVDSIAGKCAVLEHAEYISCRPTEIPESDVYVCESMYDEAKQQVKKLMREGLKKYSHSNAVSEDEIYFFRRLINPPKEASPSIKVDPDMMMEDSLDGGPPSVGSGDMPTPMSNMITPISSRKKQLSKKVVTGYILYSGDVRRTVAAKHPESSFGDISRIVGNEWRNLPAQEKQSWEEKAAKVNEESALKMADPDQYPSPSIAIAIPVGPPVENQVFECCWDNCDFQFEDIIDCYDHAAQEPHGHVFMHFANIPSNEAEYQCQWRGCGRVKKGAQPFPHVQRLSRHIKEVHILKGNGRVILPQDRSRNYVLSRRHPPQPCKLFPSFSNPPSPYQHITIGNPALATPQSMSRQTPSPHTQFSGVGQMNARPAEPMFVSVPPRPQRLLHSEAYIKYIEGLQADSKYISNWDKQLRANTENTPVPDQSRLPTHWLGNGAGNHGSVVNALWMLRDFMMKDALGIEKFELEEVNPHLRGGRVENHLEKNTPSSPDQDSNLDLPVLSSRAQHDKRVSQLRHRGGDKRVSRLDPNLRLCQDAKKSIGMRAEVVTIRDEVKMYANESIVLRRAALRRLIFSDMEKELEKLKQVGYGFISTRL</sequence>
<gene>
    <name evidence="12" type="ORF">TMSB3V08_LOCUS5713</name>
</gene>
<organism evidence="12">
    <name type="scientific">Timema monikensis</name>
    <dbReference type="NCBI Taxonomy" id="170555"/>
    <lineage>
        <taxon>Eukaryota</taxon>
        <taxon>Metazoa</taxon>
        <taxon>Ecdysozoa</taxon>
        <taxon>Arthropoda</taxon>
        <taxon>Hexapoda</taxon>
        <taxon>Insecta</taxon>
        <taxon>Pterygota</taxon>
        <taxon>Neoptera</taxon>
        <taxon>Polyneoptera</taxon>
        <taxon>Phasmatodea</taxon>
        <taxon>Timematodea</taxon>
        <taxon>Timematoidea</taxon>
        <taxon>Timematidae</taxon>
        <taxon>Timema</taxon>
    </lineage>
</organism>
<evidence type="ECO:0000313" key="12">
    <source>
        <dbReference type="EMBL" id="CAD7428924.1"/>
    </source>
</evidence>
<protein>
    <submittedName>
        <fullName evidence="12">Uncharacterized protein</fullName>
    </submittedName>
</protein>
<dbReference type="InterPro" id="IPR043151">
    <property type="entry name" value="BAH_sf"/>
</dbReference>
<keyword evidence="5" id="KW-0804">Transcription</keyword>
<comment type="subcellular location">
    <subcellularLocation>
        <location evidence="1">Nucleus</location>
    </subcellularLocation>
</comment>
<dbReference type="PANTHER" id="PTHR16062">
    <property type="entry name" value="SWI/SNF-RELATED"/>
    <property type="match status" value="1"/>
</dbReference>
<dbReference type="InterPro" id="IPR037382">
    <property type="entry name" value="Rsc/polybromo"/>
</dbReference>
<keyword evidence="4" id="KW-0805">Transcription regulation</keyword>
<dbReference type="InterPro" id="IPR001025">
    <property type="entry name" value="BAH_dom"/>
</dbReference>
<dbReference type="PROSITE" id="PS51038">
    <property type="entry name" value="BAH"/>
    <property type="match status" value="1"/>
</dbReference>
<accession>A0A7R9E8C0</accession>
<keyword evidence="6 7" id="KW-0539">Nucleus</keyword>
<dbReference type="Pfam" id="PF00505">
    <property type="entry name" value="HMG_box"/>
    <property type="match status" value="1"/>
</dbReference>
<keyword evidence="7" id="KW-0238">DNA-binding</keyword>
<keyword evidence="8" id="KW-0175">Coiled coil</keyword>
<proteinExistence type="predicted"/>
<dbReference type="PANTHER" id="PTHR16062:SF19">
    <property type="entry name" value="PROTEIN POLYBROMO-1"/>
    <property type="match status" value="1"/>
</dbReference>
<feature type="domain" description="BAH" evidence="11">
    <location>
        <begin position="73"/>
        <end position="189"/>
    </location>
</feature>
<dbReference type="CDD" id="cd21984">
    <property type="entry name" value="HMG-box_PB1"/>
    <property type="match status" value="1"/>
</dbReference>
<dbReference type="SMART" id="SM00398">
    <property type="entry name" value="HMG"/>
    <property type="match status" value="1"/>
</dbReference>
<evidence type="ECO:0000256" key="7">
    <source>
        <dbReference type="PROSITE-ProRule" id="PRU00267"/>
    </source>
</evidence>
<dbReference type="GO" id="GO:0006338">
    <property type="term" value="P:chromatin remodeling"/>
    <property type="evidence" value="ECO:0007669"/>
    <property type="project" value="InterPro"/>
</dbReference>
<reference evidence="12" key="1">
    <citation type="submission" date="2020-11" db="EMBL/GenBank/DDBJ databases">
        <authorList>
            <person name="Tran Van P."/>
        </authorList>
    </citation>
    <scope>NUCLEOTIDE SEQUENCE</scope>
</reference>
<dbReference type="PROSITE" id="PS50118">
    <property type="entry name" value="HMG_BOX_2"/>
    <property type="match status" value="1"/>
</dbReference>